<dbReference type="GO" id="GO:0003677">
    <property type="term" value="F:DNA binding"/>
    <property type="evidence" value="ECO:0007669"/>
    <property type="project" value="InterPro"/>
</dbReference>
<dbReference type="Pfam" id="PF00196">
    <property type="entry name" value="GerE"/>
    <property type="match status" value="1"/>
</dbReference>
<dbReference type="InterPro" id="IPR016032">
    <property type="entry name" value="Sig_transdc_resp-reg_C-effctor"/>
</dbReference>
<dbReference type="InterPro" id="IPR000792">
    <property type="entry name" value="Tscrpt_reg_LuxR_C"/>
</dbReference>
<sequence>MLEMLGLDRDTERVYREMLLQRSEGVAELCVRTGLAEGDVRAALDRLADLALVTPSRDTPGSLRAVSPERGLELLLLRQEEDLVRRQQELALGKAAAARAVAEYANLRSGQAAEDGTERLLGLDAIHARLEVLAEEVERECLAVMPGGAQSQASLDASRPLDEQALRRNVELLTLYQDSVRNDPATYAYARWTTELGGKVRTCPVLPPRMLLFDRTIAVVPIDPQNTRLGALCTREPGIVASLVTLFEQTWGMGVPLGTVATDLGPGPDSGLSPAEQELLRLLASGMTDEMAGRRLGISSRTVRRQMAVLMERLGATSRFEAGLKAVQSGWL</sequence>
<dbReference type="InterPro" id="IPR051797">
    <property type="entry name" value="TrmB-like"/>
</dbReference>
<evidence type="ECO:0000313" key="3">
    <source>
        <dbReference type="Proteomes" id="UP000325211"/>
    </source>
</evidence>
<dbReference type="PRINTS" id="PR00038">
    <property type="entry name" value="HTHLUXR"/>
</dbReference>
<gene>
    <name evidence="2" type="ORF">DEJ50_32540</name>
</gene>
<dbReference type="RefSeq" id="WP_150211622.1">
    <property type="nucleotide sequence ID" value="NZ_CP029190.1"/>
</dbReference>
<dbReference type="SUPFAM" id="SSF46894">
    <property type="entry name" value="C-terminal effector domain of the bipartite response regulators"/>
    <property type="match status" value="1"/>
</dbReference>
<dbReference type="Gene3D" id="1.10.10.10">
    <property type="entry name" value="Winged helix-like DNA-binding domain superfamily/Winged helix DNA-binding domain"/>
    <property type="match status" value="2"/>
</dbReference>
<proteinExistence type="predicted"/>
<accession>A0A5P2D9X3</accession>
<dbReference type="SMART" id="SM00421">
    <property type="entry name" value="HTH_LUXR"/>
    <property type="match status" value="1"/>
</dbReference>
<reference evidence="2 3" key="1">
    <citation type="submission" date="2018-05" db="EMBL/GenBank/DDBJ databases">
        <title>Streptomyces venezuelae.</title>
        <authorList>
            <person name="Kim W."/>
            <person name="Lee N."/>
            <person name="Cho B.-K."/>
        </authorList>
    </citation>
    <scope>NUCLEOTIDE SEQUENCE [LARGE SCALE GENOMIC DNA]</scope>
    <source>
        <strain evidence="2 3">ATCC 21782</strain>
    </source>
</reference>
<organism evidence="2 3">
    <name type="scientific">Streptomyces venezuelae</name>
    <dbReference type="NCBI Taxonomy" id="54571"/>
    <lineage>
        <taxon>Bacteria</taxon>
        <taxon>Bacillati</taxon>
        <taxon>Actinomycetota</taxon>
        <taxon>Actinomycetes</taxon>
        <taxon>Kitasatosporales</taxon>
        <taxon>Streptomycetaceae</taxon>
        <taxon>Streptomyces</taxon>
    </lineage>
</organism>
<feature type="domain" description="HTH luxR-type" evidence="1">
    <location>
        <begin position="265"/>
        <end position="330"/>
    </location>
</feature>
<dbReference type="GO" id="GO:0006355">
    <property type="term" value="P:regulation of DNA-templated transcription"/>
    <property type="evidence" value="ECO:0007669"/>
    <property type="project" value="InterPro"/>
</dbReference>
<dbReference type="OrthoDB" id="4266042at2"/>
<dbReference type="PROSITE" id="PS50043">
    <property type="entry name" value="HTH_LUXR_2"/>
    <property type="match status" value="1"/>
</dbReference>
<evidence type="ECO:0000313" key="2">
    <source>
        <dbReference type="EMBL" id="QES51876.1"/>
    </source>
</evidence>
<dbReference type="EMBL" id="CP029190">
    <property type="protein sequence ID" value="QES51876.1"/>
    <property type="molecule type" value="Genomic_DNA"/>
</dbReference>
<dbReference type="Proteomes" id="UP000325211">
    <property type="component" value="Chromosome"/>
</dbReference>
<dbReference type="CDD" id="cd06170">
    <property type="entry name" value="LuxR_C_like"/>
    <property type="match status" value="1"/>
</dbReference>
<name>A0A5P2D9X3_STRVZ</name>
<dbReference type="AlphaFoldDB" id="A0A5P2D9X3"/>
<dbReference type="InterPro" id="IPR036388">
    <property type="entry name" value="WH-like_DNA-bd_sf"/>
</dbReference>
<evidence type="ECO:0000259" key="1">
    <source>
        <dbReference type="PROSITE" id="PS50043"/>
    </source>
</evidence>
<dbReference type="PANTHER" id="PTHR34293:SF1">
    <property type="entry name" value="HTH-TYPE TRANSCRIPTIONAL REGULATOR TRMBL2"/>
    <property type="match status" value="1"/>
</dbReference>
<protein>
    <submittedName>
        <fullName evidence="2">Helix-turn-helix transcriptional regulator</fullName>
    </submittedName>
</protein>
<dbReference type="PANTHER" id="PTHR34293">
    <property type="entry name" value="HTH-TYPE TRANSCRIPTIONAL REGULATOR TRMBL2"/>
    <property type="match status" value="1"/>
</dbReference>